<proteinExistence type="predicted"/>
<protein>
    <submittedName>
        <fullName evidence="1">Uncharacterized protein</fullName>
    </submittedName>
</protein>
<dbReference type="AlphaFoldDB" id="A0A2P5X4T2"/>
<accession>A0A2P5X4T2</accession>
<dbReference type="Proteomes" id="UP000239757">
    <property type="component" value="Unassembled WGS sequence"/>
</dbReference>
<evidence type="ECO:0000313" key="1">
    <source>
        <dbReference type="EMBL" id="PPR98353.1"/>
    </source>
</evidence>
<gene>
    <name evidence="1" type="ORF">GOBAR_AA22305</name>
</gene>
<dbReference type="EMBL" id="KZ665661">
    <property type="protein sequence ID" value="PPR98353.1"/>
    <property type="molecule type" value="Genomic_DNA"/>
</dbReference>
<organism evidence="1 2">
    <name type="scientific">Gossypium barbadense</name>
    <name type="common">Sea Island cotton</name>
    <name type="synonym">Hibiscus barbadensis</name>
    <dbReference type="NCBI Taxonomy" id="3634"/>
    <lineage>
        <taxon>Eukaryota</taxon>
        <taxon>Viridiplantae</taxon>
        <taxon>Streptophyta</taxon>
        <taxon>Embryophyta</taxon>
        <taxon>Tracheophyta</taxon>
        <taxon>Spermatophyta</taxon>
        <taxon>Magnoliopsida</taxon>
        <taxon>eudicotyledons</taxon>
        <taxon>Gunneridae</taxon>
        <taxon>Pentapetalae</taxon>
        <taxon>rosids</taxon>
        <taxon>malvids</taxon>
        <taxon>Malvales</taxon>
        <taxon>Malvaceae</taxon>
        <taxon>Malvoideae</taxon>
        <taxon>Gossypium</taxon>
    </lineage>
</organism>
<name>A0A2P5X4T2_GOSBA</name>
<evidence type="ECO:0000313" key="2">
    <source>
        <dbReference type="Proteomes" id="UP000239757"/>
    </source>
</evidence>
<reference evidence="1 2" key="1">
    <citation type="submission" date="2015-01" db="EMBL/GenBank/DDBJ databases">
        <title>Genome of allotetraploid Gossypium barbadense reveals genomic plasticity and fiber elongation in cotton evolution.</title>
        <authorList>
            <person name="Chen X."/>
            <person name="Liu X."/>
            <person name="Zhao B."/>
            <person name="Zheng H."/>
            <person name="Hu Y."/>
            <person name="Lu G."/>
            <person name="Yang C."/>
            <person name="Chen J."/>
            <person name="Shan C."/>
            <person name="Zhang L."/>
            <person name="Zhou Y."/>
            <person name="Wang L."/>
            <person name="Guo W."/>
            <person name="Bai Y."/>
            <person name="Ruan J."/>
            <person name="Shangguan X."/>
            <person name="Mao Y."/>
            <person name="Jiang J."/>
            <person name="Zhu Y."/>
            <person name="Lei J."/>
            <person name="Kang H."/>
            <person name="Chen S."/>
            <person name="He X."/>
            <person name="Wang R."/>
            <person name="Wang Y."/>
            <person name="Chen J."/>
            <person name="Wang L."/>
            <person name="Yu S."/>
            <person name="Wang B."/>
            <person name="Wei J."/>
            <person name="Song S."/>
            <person name="Lu X."/>
            <person name="Gao Z."/>
            <person name="Gu W."/>
            <person name="Deng X."/>
            <person name="Ma D."/>
            <person name="Wang S."/>
            <person name="Liang W."/>
            <person name="Fang L."/>
            <person name="Cai C."/>
            <person name="Zhu X."/>
            <person name="Zhou B."/>
            <person name="Zhang Y."/>
            <person name="Chen Z."/>
            <person name="Xu S."/>
            <person name="Zhu R."/>
            <person name="Wang S."/>
            <person name="Zhang T."/>
            <person name="Zhao G."/>
        </authorList>
    </citation>
    <scope>NUCLEOTIDE SEQUENCE [LARGE SCALE GENOMIC DNA]</scope>
    <source>
        <strain evidence="2">cv. Xinhai21</strain>
        <tissue evidence="1">Leaf</tissue>
    </source>
</reference>
<sequence length="123" mass="13630">MPRGSTVLKERCECGGKSVEEWHRCCRSAQNIAAQSEVEEAKVPSETSHVRAEKDVALLMAFNLVAASECDEYDKSNTCPLKEVLDTHELLYVKSQSSTELWDALVPHRPAKAKGDSARLVID</sequence>